<dbReference type="PANTHER" id="PTHR45125:SF51">
    <property type="entry name" value="F21J9.4-RELATED"/>
    <property type="match status" value="1"/>
</dbReference>
<organism evidence="2 3">
    <name type="scientific">Setaria viridis</name>
    <name type="common">Green bristlegrass</name>
    <name type="synonym">Setaria italica subsp. viridis</name>
    <dbReference type="NCBI Taxonomy" id="4556"/>
    <lineage>
        <taxon>Eukaryota</taxon>
        <taxon>Viridiplantae</taxon>
        <taxon>Streptophyta</taxon>
        <taxon>Embryophyta</taxon>
        <taxon>Tracheophyta</taxon>
        <taxon>Spermatophyta</taxon>
        <taxon>Magnoliopsida</taxon>
        <taxon>Liliopsida</taxon>
        <taxon>Poales</taxon>
        <taxon>Poaceae</taxon>
        <taxon>PACMAD clade</taxon>
        <taxon>Panicoideae</taxon>
        <taxon>Panicodae</taxon>
        <taxon>Paniceae</taxon>
        <taxon>Cenchrinae</taxon>
        <taxon>Setaria</taxon>
    </lineage>
</organism>
<evidence type="ECO:0000313" key="3">
    <source>
        <dbReference type="Proteomes" id="UP000298652"/>
    </source>
</evidence>
<gene>
    <name evidence="2" type="ORF">SEVIR_6G132600v2</name>
</gene>
<accession>A0A4U6U4R2</accession>
<keyword evidence="3" id="KW-1185">Reference proteome</keyword>
<dbReference type="PANTHER" id="PTHR45125">
    <property type="entry name" value="F21J9.4-RELATED"/>
    <property type="match status" value="1"/>
</dbReference>
<protein>
    <submittedName>
        <fullName evidence="2">Uncharacterized protein</fullName>
    </submittedName>
</protein>
<dbReference type="Gramene" id="TKW09912">
    <property type="protein sequence ID" value="TKW09912"/>
    <property type="gene ID" value="SEVIR_6G132600v2"/>
</dbReference>
<sequence>MPLPPRAAAAAGRGVAAAVAGRAVAVAVAGQGAAHVGTIASRSYPAGPSKARRWNASTVRGARQRPAPSMARQRPHPSMDRRRHKFAKVQWQQPRPTRWSSDGSPCRRRFGFHIGGAVPIQGPLCCLRTSSQQQLIYEWTCPSKCTINSLMHRWEIIQKYVNKFCGCLIRIELRRQRGTTLQDKVAEACALYKFEDKHQKAVQFMHCWNKLRTQPK</sequence>
<reference evidence="2" key="1">
    <citation type="submission" date="2019-03" db="EMBL/GenBank/DDBJ databases">
        <title>WGS assembly of Setaria viridis.</title>
        <authorList>
            <person name="Huang P."/>
            <person name="Jenkins J."/>
            <person name="Grimwood J."/>
            <person name="Barry K."/>
            <person name="Healey A."/>
            <person name="Mamidi S."/>
            <person name="Sreedasyam A."/>
            <person name="Shu S."/>
            <person name="Feldman M."/>
            <person name="Wu J."/>
            <person name="Yu Y."/>
            <person name="Chen C."/>
            <person name="Johnson J."/>
            <person name="Rokhsar D."/>
            <person name="Baxter I."/>
            <person name="Schmutz J."/>
            <person name="Brutnell T."/>
            <person name="Kellogg E."/>
        </authorList>
    </citation>
    <scope>NUCLEOTIDE SEQUENCE [LARGE SCALE GENOMIC DNA]</scope>
</reference>
<dbReference type="AlphaFoldDB" id="A0A4U6U4R2"/>
<dbReference type="Proteomes" id="UP000298652">
    <property type="component" value="Chromosome 6"/>
</dbReference>
<dbReference type="EMBL" id="CM016557">
    <property type="protein sequence ID" value="TKW09912.1"/>
    <property type="molecule type" value="Genomic_DNA"/>
</dbReference>
<name>A0A4U6U4R2_SETVI</name>
<feature type="region of interest" description="Disordered" evidence="1">
    <location>
        <begin position="44"/>
        <end position="82"/>
    </location>
</feature>
<evidence type="ECO:0000256" key="1">
    <source>
        <dbReference type="SAM" id="MobiDB-lite"/>
    </source>
</evidence>
<evidence type="ECO:0000313" key="2">
    <source>
        <dbReference type="EMBL" id="TKW09912.1"/>
    </source>
</evidence>
<proteinExistence type="predicted"/>